<dbReference type="AlphaFoldDB" id="A0A1F7Y2A9"/>
<accession>A0A1F7Y2A9</accession>
<evidence type="ECO:0000259" key="2">
    <source>
        <dbReference type="Pfam" id="PF04892"/>
    </source>
</evidence>
<keyword evidence="1" id="KW-1133">Transmembrane helix</keyword>
<dbReference type="InterPro" id="IPR006976">
    <property type="entry name" value="VanZ-like"/>
</dbReference>
<dbReference type="Proteomes" id="UP000178419">
    <property type="component" value="Unassembled WGS sequence"/>
</dbReference>
<dbReference type="PANTHER" id="PTHR28008:SF1">
    <property type="entry name" value="DOMAIN PROTEIN, PUTATIVE (AFU_ORTHOLOGUE AFUA_3G10980)-RELATED"/>
    <property type="match status" value="1"/>
</dbReference>
<protein>
    <recommendedName>
        <fullName evidence="2">VanZ-like domain-containing protein</fullName>
    </recommendedName>
</protein>
<reference evidence="3 4" key="1">
    <citation type="journal article" date="2016" name="Nat. Commun.">
        <title>Thousands of microbial genomes shed light on interconnected biogeochemical processes in an aquifer system.</title>
        <authorList>
            <person name="Anantharaman K."/>
            <person name="Brown C.T."/>
            <person name="Hug L.A."/>
            <person name="Sharon I."/>
            <person name="Castelle C.J."/>
            <person name="Probst A.J."/>
            <person name="Thomas B.C."/>
            <person name="Singh A."/>
            <person name="Wilkins M.J."/>
            <person name="Karaoz U."/>
            <person name="Brodie E.L."/>
            <person name="Williams K.H."/>
            <person name="Hubbard S.S."/>
            <person name="Banfield J.F."/>
        </authorList>
    </citation>
    <scope>NUCLEOTIDE SEQUENCE [LARGE SCALE GENOMIC DNA]</scope>
</reference>
<comment type="caution">
    <text evidence="3">The sequence shown here is derived from an EMBL/GenBank/DDBJ whole genome shotgun (WGS) entry which is preliminary data.</text>
</comment>
<keyword evidence="1" id="KW-0812">Transmembrane</keyword>
<feature type="domain" description="VanZ-like" evidence="2">
    <location>
        <begin position="39"/>
        <end position="126"/>
    </location>
</feature>
<name>A0A1F7Y2A9_9BACT</name>
<gene>
    <name evidence="3" type="ORF">A2714_01385</name>
</gene>
<organism evidence="3 4">
    <name type="scientific">Candidatus Woesebacteria bacterium RIFCSPHIGHO2_01_FULL_38_9</name>
    <dbReference type="NCBI Taxonomy" id="1802492"/>
    <lineage>
        <taxon>Bacteria</taxon>
        <taxon>Candidatus Woeseibacteriota</taxon>
    </lineage>
</organism>
<dbReference type="EMBL" id="MGGE01000017">
    <property type="protein sequence ID" value="OGM21406.1"/>
    <property type="molecule type" value="Genomic_DNA"/>
</dbReference>
<dbReference type="PANTHER" id="PTHR28008">
    <property type="entry name" value="DOMAIN PROTEIN, PUTATIVE (AFU_ORTHOLOGUE AFUA_3G10980)-RELATED"/>
    <property type="match status" value="1"/>
</dbReference>
<evidence type="ECO:0000256" key="1">
    <source>
        <dbReference type="SAM" id="Phobius"/>
    </source>
</evidence>
<sequence length="146" mass="16548">MKNSKTSFSLLKKKIDIWAPVFVWALFIFSFSSLSTNPVSEIHWKDFIVKKSAHIVIYAILTILSYRAFHEGGVGKKDAALYAMFFAIAYGISDEYHQSFTVGRDSQSRDVVFDTIGSIGAVVLLWKFLPKVPPKLRKLARGLRMI</sequence>
<dbReference type="Pfam" id="PF04892">
    <property type="entry name" value="VanZ"/>
    <property type="match status" value="1"/>
</dbReference>
<keyword evidence="1" id="KW-0472">Membrane</keyword>
<evidence type="ECO:0000313" key="3">
    <source>
        <dbReference type="EMBL" id="OGM21406.1"/>
    </source>
</evidence>
<dbReference type="NCBIfam" id="NF037970">
    <property type="entry name" value="vanZ_1"/>
    <property type="match status" value="1"/>
</dbReference>
<feature type="transmembrane region" description="Helical" evidence="1">
    <location>
        <begin position="21"/>
        <end position="40"/>
    </location>
</feature>
<feature type="transmembrane region" description="Helical" evidence="1">
    <location>
        <begin position="111"/>
        <end position="129"/>
    </location>
</feature>
<evidence type="ECO:0000313" key="4">
    <source>
        <dbReference type="Proteomes" id="UP000178419"/>
    </source>
</evidence>
<proteinExistence type="predicted"/>
<feature type="transmembrane region" description="Helical" evidence="1">
    <location>
        <begin position="52"/>
        <end position="69"/>
    </location>
</feature>